<name>A0A1J1HVZ0_9DIPT</name>
<accession>A0A1J1HVZ0</accession>
<keyword evidence="2" id="KW-1185">Reference proteome</keyword>
<evidence type="ECO:0000313" key="1">
    <source>
        <dbReference type="EMBL" id="CRK92189.1"/>
    </source>
</evidence>
<dbReference type="Proteomes" id="UP000183832">
    <property type="component" value="Unassembled WGS sequence"/>
</dbReference>
<evidence type="ECO:0000313" key="2">
    <source>
        <dbReference type="Proteomes" id="UP000183832"/>
    </source>
</evidence>
<proteinExistence type="predicted"/>
<protein>
    <submittedName>
        <fullName evidence="1">CLUMA_CG005797, isoform A</fullName>
    </submittedName>
</protein>
<sequence>MNLHSPESFVSSTVQANFEVENLLKINKMKFELFLRVAFVRSTMLEMNTPSKNDKLLFISKSEWD</sequence>
<dbReference type="AlphaFoldDB" id="A0A1J1HVZ0"/>
<dbReference type="EMBL" id="CVRI01000024">
    <property type="protein sequence ID" value="CRK92189.1"/>
    <property type="molecule type" value="Genomic_DNA"/>
</dbReference>
<gene>
    <name evidence="1" type="ORF">CLUMA_CG005797</name>
</gene>
<reference evidence="1 2" key="1">
    <citation type="submission" date="2015-04" db="EMBL/GenBank/DDBJ databases">
        <authorList>
            <person name="Syromyatnikov M.Y."/>
            <person name="Popov V.N."/>
        </authorList>
    </citation>
    <scope>NUCLEOTIDE SEQUENCE [LARGE SCALE GENOMIC DNA]</scope>
</reference>
<organism evidence="1 2">
    <name type="scientific">Clunio marinus</name>
    <dbReference type="NCBI Taxonomy" id="568069"/>
    <lineage>
        <taxon>Eukaryota</taxon>
        <taxon>Metazoa</taxon>
        <taxon>Ecdysozoa</taxon>
        <taxon>Arthropoda</taxon>
        <taxon>Hexapoda</taxon>
        <taxon>Insecta</taxon>
        <taxon>Pterygota</taxon>
        <taxon>Neoptera</taxon>
        <taxon>Endopterygota</taxon>
        <taxon>Diptera</taxon>
        <taxon>Nematocera</taxon>
        <taxon>Chironomoidea</taxon>
        <taxon>Chironomidae</taxon>
        <taxon>Clunio</taxon>
    </lineage>
</organism>